<dbReference type="RefSeq" id="WP_152872177.1">
    <property type="nucleotide sequence ID" value="NZ_WBSL01000010.1"/>
</dbReference>
<dbReference type="Pfam" id="PF13376">
    <property type="entry name" value="OmdA"/>
    <property type="match status" value="1"/>
</dbReference>
<reference evidence="1 2" key="1">
    <citation type="submission" date="2019-10" db="EMBL/GenBank/DDBJ databases">
        <title>Deinococcus sp. isolated from soil.</title>
        <authorList>
            <person name="Li Y."/>
            <person name="Wang J."/>
        </authorList>
    </citation>
    <scope>NUCLEOTIDE SEQUENCE [LARGE SCALE GENOMIC DNA]</scope>
    <source>
        <strain evidence="1 2">SDU3-2</strain>
    </source>
</reference>
<dbReference type="AlphaFoldDB" id="A0A7X1TSJ2"/>
<evidence type="ECO:0008006" key="3">
    <source>
        <dbReference type="Google" id="ProtNLM"/>
    </source>
</evidence>
<evidence type="ECO:0000313" key="1">
    <source>
        <dbReference type="EMBL" id="MPY67870.1"/>
    </source>
</evidence>
<dbReference type="EMBL" id="WBSL01000010">
    <property type="protein sequence ID" value="MPY67870.1"/>
    <property type="molecule type" value="Genomic_DNA"/>
</dbReference>
<protein>
    <recommendedName>
        <fullName evidence="3">Bacteriocin-protection protein</fullName>
    </recommendedName>
</protein>
<sequence>MSQAELPPDAFEPESRAGWRAWLETHHQTEKGVWLVLRKKAVPVPNLSLEDAVEEALCFGWIDSRTRKLDGTRSLLYFAPRRAGSGWSAVNKARIKRMQAAGRMTPAGQARIDAAVRDGSWTKLDGVDALEVTPDLAAALAAEPGAQAQWDAFPPSARRGILEWIAQAKTALTREKRVREAATLAARGERANAWPPPGKRRA</sequence>
<comment type="caution">
    <text evidence="1">The sequence shown here is derived from an EMBL/GenBank/DDBJ whole genome shotgun (WGS) entry which is preliminary data.</text>
</comment>
<dbReference type="Proteomes" id="UP000484842">
    <property type="component" value="Unassembled WGS sequence"/>
</dbReference>
<proteinExistence type="predicted"/>
<name>A0A7X1TSJ2_9DEIO</name>
<evidence type="ECO:0000313" key="2">
    <source>
        <dbReference type="Proteomes" id="UP000484842"/>
    </source>
</evidence>
<organism evidence="1 2">
    <name type="scientific">Deinococcus terrestris</name>
    <dbReference type="NCBI Taxonomy" id="2651870"/>
    <lineage>
        <taxon>Bacteria</taxon>
        <taxon>Thermotogati</taxon>
        <taxon>Deinococcota</taxon>
        <taxon>Deinococci</taxon>
        <taxon>Deinococcales</taxon>
        <taxon>Deinococcaceae</taxon>
        <taxon>Deinococcus</taxon>
    </lineage>
</organism>
<gene>
    <name evidence="1" type="ORF">F8S09_14465</name>
</gene>
<keyword evidence="2" id="KW-1185">Reference proteome</keyword>
<accession>A0A7X1TSJ2</accession>